<dbReference type="Gene3D" id="1.20.5.190">
    <property type="match status" value="1"/>
</dbReference>
<protein>
    <recommendedName>
        <fullName evidence="4">RIIa domain-containing protein</fullName>
    </recommendedName>
</protein>
<dbReference type="PROSITE" id="PS50096">
    <property type="entry name" value="IQ"/>
    <property type="match status" value="1"/>
</dbReference>
<gene>
    <name evidence="2" type="ORF">QE152_g11007</name>
</gene>
<dbReference type="CDD" id="cd12084">
    <property type="entry name" value="DD_RII_PKA-like"/>
    <property type="match status" value="1"/>
</dbReference>
<reference evidence="2 3" key="1">
    <citation type="journal article" date="2024" name="BMC Genomics">
        <title>De novo assembly and annotation of Popillia japonica's genome with initial clues to its potential as an invasive pest.</title>
        <authorList>
            <person name="Cucini C."/>
            <person name="Boschi S."/>
            <person name="Funari R."/>
            <person name="Cardaioli E."/>
            <person name="Iannotti N."/>
            <person name="Marturano G."/>
            <person name="Paoli F."/>
            <person name="Bruttini M."/>
            <person name="Carapelli A."/>
            <person name="Frati F."/>
            <person name="Nardi F."/>
        </authorList>
    </citation>
    <scope>NUCLEOTIDE SEQUENCE [LARGE SCALE GENOMIC DNA]</scope>
    <source>
        <strain evidence="2">DMR45628</strain>
    </source>
</reference>
<proteinExistence type="predicted"/>
<accession>A0AAW1LN86</accession>
<evidence type="ECO:0000313" key="3">
    <source>
        <dbReference type="Proteomes" id="UP001458880"/>
    </source>
</evidence>
<dbReference type="Proteomes" id="UP001458880">
    <property type="component" value="Unassembled WGS sequence"/>
</dbReference>
<sequence length="340" mass="38438">MDAMLQKRCAKFIYVIPEGLRELMNDISREVIRSQPTQIYTFIADYLDALMITRENARVAARLVDSIIRIGTTTVELLLETGLTKQAADRMAAIIQNAFRQYMAAKKTEPPSVGVDVDDSIEGESDEGLGEEQEIVANIMEEYGDVIENEEAAARIIQDAFRMFKAKHDKEKEMLSGMIDWRVAARSAMYLYRKSGVTYEEANRAATLIKAAYKGYYTRRVMKRLLQEGRMFYADQYESVEFEEEEAEGESQRTVEWNDYLDLNESVDEETVAETTAGLTSDMAETLVDSVVTELPSESEPDQATATSWTEGVGADDTYADDMNMAEAIDYLRMAMDEEA</sequence>
<evidence type="ECO:0008006" key="4">
    <source>
        <dbReference type="Google" id="ProtNLM"/>
    </source>
</evidence>
<organism evidence="2 3">
    <name type="scientific">Popillia japonica</name>
    <name type="common">Japanese beetle</name>
    <dbReference type="NCBI Taxonomy" id="7064"/>
    <lineage>
        <taxon>Eukaryota</taxon>
        <taxon>Metazoa</taxon>
        <taxon>Ecdysozoa</taxon>
        <taxon>Arthropoda</taxon>
        <taxon>Hexapoda</taxon>
        <taxon>Insecta</taxon>
        <taxon>Pterygota</taxon>
        <taxon>Neoptera</taxon>
        <taxon>Endopterygota</taxon>
        <taxon>Coleoptera</taxon>
        <taxon>Polyphaga</taxon>
        <taxon>Scarabaeiformia</taxon>
        <taxon>Scarabaeidae</taxon>
        <taxon>Rutelinae</taxon>
        <taxon>Popillia</taxon>
    </lineage>
</organism>
<dbReference type="CDD" id="cd23767">
    <property type="entry name" value="IQCD"/>
    <property type="match status" value="1"/>
</dbReference>
<comment type="caution">
    <text evidence="2">The sequence shown here is derived from an EMBL/GenBank/DDBJ whole genome shotgun (WGS) entry which is preliminary data.</text>
</comment>
<feature type="region of interest" description="Disordered" evidence="1">
    <location>
        <begin position="294"/>
        <end position="316"/>
    </location>
</feature>
<keyword evidence="3" id="KW-1185">Reference proteome</keyword>
<dbReference type="AlphaFoldDB" id="A0AAW1LN86"/>
<dbReference type="EMBL" id="JASPKY010000105">
    <property type="protein sequence ID" value="KAK9737061.1"/>
    <property type="molecule type" value="Genomic_DNA"/>
</dbReference>
<name>A0AAW1LN86_POPJA</name>
<dbReference type="Gene3D" id="1.20.890.10">
    <property type="entry name" value="cAMP-dependent protein kinase regulatory subunit, dimerization-anchoring domain"/>
    <property type="match status" value="1"/>
</dbReference>
<evidence type="ECO:0000313" key="2">
    <source>
        <dbReference type="EMBL" id="KAK9737061.1"/>
    </source>
</evidence>
<evidence type="ECO:0000256" key="1">
    <source>
        <dbReference type="SAM" id="MobiDB-lite"/>
    </source>
</evidence>
<dbReference type="SUPFAM" id="SSF47391">
    <property type="entry name" value="Dimerization-anchoring domain of cAMP-dependent PK regulatory subunit"/>
    <property type="match status" value="1"/>
</dbReference>